<dbReference type="Proteomes" id="UP000646478">
    <property type="component" value="Unassembled WGS sequence"/>
</dbReference>
<dbReference type="AlphaFoldDB" id="A0A916SEJ8"/>
<reference evidence="1" key="1">
    <citation type="journal article" date="2014" name="Int. J. Syst. Evol. Microbiol.">
        <title>Complete genome sequence of Corynebacterium casei LMG S-19264T (=DSM 44701T), isolated from a smear-ripened cheese.</title>
        <authorList>
            <consortium name="US DOE Joint Genome Institute (JGI-PGF)"/>
            <person name="Walter F."/>
            <person name="Albersmeier A."/>
            <person name="Kalinowski J."/>
            <person name="Ruckert C."/>
        </authorList>
    </citation>
    <scope>NUCLEOTIDE SEQUENCE</scope>
    <source>
        <strain evidence="1">CGMCC 1.15082</strain>
    </source>
</reference>
<sequence>MLSRAIKKAEFVLLNRDGGENYFLYGPKLLKNNVYFIRSRFVNRNLRTPKNPNSAIFEYAFLRLFRAEPATHMTSA</sequence>
<organism evidence="1 2">
    <name type="scientific">Brucella endophytica</name>
    <dbReference type="NCBI Taxonomy" id="1963359"/>
    <lineage>
        <taxon>Bacteria</taxon>
        <taxon>Pseudomonadati</taxon>
        <taxon>Pseudomonadota</taxon>
        <taxon>Alphaproteobacteria</taxon>
        <taxon>Hyphomicrobiales</taxon>
        <taxon>Brucellaceae</taxon>
        <taxon>Brucella/Ochrobactrum group</taxon>
        <taxon>Brucella</taxon>
    </lineage>
</organism>
<protein>
    <submittedName>
        <fullName evidence="1">Uncharacterized protein</fullName>
    </submittedName>
</protein>
<gene>
    <name evidence="1" type="ORF">GCM10011491_26670</name>
</gene>
<reference evidence="1" key="2">
    <citation type="submission" date="2020-09" db="EMBL/GenBank/DDBJ databases">
        <authorList>
            <person name="Sun Q."/>
            <person name="Zhou Y."/>
        </authorList>
    </citation>
    <scope>NUCLEOTIDE SEQUENCE</scope>
    <source>
        <strain evidence="1">CGMCC 1.15082</strain>
    </source>
</reference>
<accession>A0A916SEJ8</accession>
<evidence type="ECO:0000313" key="1">
    <source>
        <dbReference type="EMBL" id="GGA97024.1"/>
    </source>
</evidence>
<comment type="caution">
    <text evidence="1">The sequence shown here is derived from an EMBL/GenBank/DDBJ whole genome shotgun (WGS) entry which is preliminary data.</text>
</comment>
<dbReference type="EMBL" id="BMHH01000010">
    <property type="protein sequence ID" value="GGA97024.1"/>
    <property type="molecule type" value="Genomic_DNA"/>
</dbReference>
<name>A0A916SEJ8_9HYPH</name>
<proteinExistence type="predicted"/>
<evidence type="ECO:0000313" key="2">
    <source>
        <dbReference type="Proteomes" id="UP000646478"/>
    </source>
</evidence>
<keyword evidence="2" id="KW-1185">Reference proteome</keyword>